<evidence type="ECO:0000259" key="9">
    <source>
        <dbReference type="Pfam" id="PF12704"/>
    </source>
</evidence>
<evidence type="ECO:0000256" key="2">
    <source>
        <dbReference type="ARBA" id="ARBA00022475"/>
    </source>
</evidence>
<keyword evidence="2" id="KW-1003">Cell membrane</keyword>
<name>A0A0M2NKD2_9FIRM</name>
<keyword evidence="11" id="KW-1185">Reference proteome</keyword>
<evidence type="ECO:0000259" key="8">
    <source>
        <dbReference type="Pfam" id="PF02687"/>
    </source>
</evidence>
<evidence type="ECO:0000256" key="5">
    <source>
        <dbReference type="ARBA" id="ARBA00023136"/>
    </source>
</evidence>
<dbReference type="Pfam" id="PF02687">
    <property type="entry name" value="FtsX"/>
    <property type="match status" value="1"/>
</dbReference>
<evidence type="ECO:0000256" key="6">
    <source>
        <dbReference type="ARBA" id="ARBA00038076"/>
    </source>
</evidence>
<evidence type="ECO:0000256" key="1">
    <source>
        <dbReference type="ARBA" id="ARBA00004651"/>
    </source>
</evidence>
<dbReference type="GO" id="GO:0022857">
    <property type="term" value="F:transmembrane transporter activity"/>
    <property type="evidence" value="ECO:0007669"/>
    <property type="project" value="TreeGrafter"/>
</dbReference>
<dbReference type="PANTHER" id="PTHR30572:SF4">
    <property type="entry name" value="ABC TRANSPORTER PERMEASE YTRF"/>
    <property type="match status" value="1"/>
</dbReference>
<evidence type="ECO:0000256" key="4">
    <source>
        <dbReference type="ARBA" id="ARBA00022989"/>
    </source>
</evidence>
<dbReference type="GO" id="GO:0051301">
    <property type="term" value="P:cell division"/>
    <property type="evidence" value="ECO:0007669"/>
    <property type="project" value="UniProtKB-KW"/>
</dbReference>
<dbReference type="STRING" id="270498.CHK_1299"/>
<dbReference type="GO" id="GO:0005886">
    <property type="term" value="C:plasma membrane"/>
    <property type="evidence" value="ECO:0007669"/>
    <property type="project" value="UniProtKB-SubCell"/>
</dbReference>
<feature type="transmembrane region" description="Helical" evidence="7">
    <location>
        <begin position="343"/>
        <end position="373"/>
    </location>
</feature>
<gene>
    <name evidence="10" type="ORF">CHK_1299</name>
</gene>
<sequence>MRTSDLFKLSLLNLSRRKSRTFLTVLGVIVGTACIVLMLSIGYSNYKQFSDMLTDNASLTQIQINDYSSSTSGRGGITDSTVQSIAAMEHVRAASPVIQIPVTIYSGIYEANAQVTGIDRTVLDLDFAKGEMFAEGGAMPVLVVGGDAVQQFVDPKNPPNYADYEEYSKYEPEIDWLGTELEMQFGYNMEDTGNAEIPTGSIYRASASGVTKKKQNQESNSIYMDLSIAKRMLMDNRELADYMGIPVNTYQQVIVRVDDMDNVQSVMDEIKKLGYETYSETEYISQMQEEQSRQQGQLFAIGLISLFVSAIGIANTMYASILERRRDIGIMKVVGMKIKKIRQLFLTESAVIGLLGGLIGLAVSYIVVLAINTGTEQTSFLGMYFSEGMKIEIPAWVALGAIGIAVLVGIISGVYPARKATKMSPLEAMRSGN</sequence>
<dbReference type="InterPro" id="IPR050250">
    <property type="entry name" value="Macrolide_Exporter_MacB"/>
</dbReference>
<keyword evidence="5 7" id="KW-0472">Membrane</keyword>
<feature type="transmembrane region" description="Helical" evidence="7">
    <location>
        <begin position="21"/>
        <end position="43"/>
    </location>
</feature>
<protein>
    <submittedName>
        <fullName evidence="10">Cell division protein FtsX</fullName>
    </submittedName>
</protein>
<evidence type="ECO:0000313" key="11">
    <source>
        <dbReference type="Proteomes" id="UP000034076"/>
    </source>
</evidence>
<feature type="transmembrane region" description="Helical" evidence="7">
    <location>
        <begin position="393"/>
        <end position="415"/>
    </location>
</feature>
<dbReference type="Pfam" id="PF12704">
    <property type="entry name" value="MacB_PCD"/>
    <property type="match status" value="1"/>
</dbReference>
<feature type="transmembrane region" description="Helical" evidence="7">
    <location>
        <begin position="298"/>
        <end position="322"/>
    </location>
</feature>
<dbReference type="PROSITE" id="PS51257">
    <property type="entry name" value="PROKAR_LIPOPROTEIN"/>
    <property type="match status" value="1"/>
</dbReference>
<dbReference type="OrthoDB" id="9770099at2"/>
<reference evidence="10 11" key="1">
    <citation type="submission" date="2015-04" db="EMBL/GenBank/DDBJ databases">
        <title>Draft genome sequence of bacteremic isolate Catabacter hongkongensis type strain HKU16T.</title>
        <authorList>
            <person name="Lau S.K."/>
            <person name="Teng J.L."/>
            <person name="Huang Y."/>
            <person name="Curreem S.O."/>
            <person name="Tsui S.K."/>
            <person name="Woo P.C."/>
        </authorList>
    </citation>
    <scope>NUCLEOTIDE SEQUENCE [LARGE SCALE GENOMIC DNA]</scope>
    <source>
        <strain evidence="10 11">HKU16</strain>
    </source>
</reference>
<dbReference type="AlphaFoldDB" id="A0A0M2NKD2"/>
<evidence type="ECO:0000256" key="3">
    <source>
        <dbReference type="ARBA" id="ARBA00022692"/>
    </source>
</evidence>
<keyword evidence="10" id="KW-0132">Cell division</keyword>
<dbReference type="PANTHER" id="PTHR30572">
    <property type="entry name" value="MEMBRANE COMPONENT OF TRANSPORTER-RELATED"/>
    <property type="match status" value="1"/>
</dbReference>
<evidence type="ECO:0000256" key="7">
    <source>
        <dbReference type="SAM" id="Phobius"/>
    </source>
</evidence>
<accession>A0A0M2NKD2</accession>
<keyword evidence="3 7" id="KW-0812">Transmembrane</keyword>
<dbReference type="RefSeq" id="WP_052740421.1">
    <property type="nucleotide sequence ID" value="NZ_LAYJ01000088.1"/>
</dbReference>
<feature type="domain" description="MacB-like periplasmic core" evidence="9">
    <location>
        <begin position="21"/>
        <end position="272"/>
    </location>
</feature>
<dbReference type="InterPro" id="IPR025857">
    <property type="entry name" value="MacB_PCD"/>
</dbReference>
<keyword evidence="10" id="KW-0131">Cell cycle</keyword>
<comment type="subcellular location">
    <subcellularLocation>
        <location evidence="1">Cell membrane</location>
        <topology evidence="1">Multi-pass membrane protein</topology>
    </subcellularLocation>
</comment>
<keyword evidence="4 7" id="KW-1133">Transmembrane helix</keyword>
<proteinExistence type="inferred from homology"/>
<organism evidence="10 11">
    <name type="scientific">Christensenella hongkongensis</name>
    <dbReference type="NCBI Taxonomy" id="270498"/>
    <lineage>
        <taxon>Bacteria</taxon>
        <taxon>Bacillati</taxon>
        <taxon>Bacillota</taxon>
        <taxon>Clostridia</taxon>
        <taxon>Christensenellales</taxon>
        <taxon>Christensenellaceae</taxon>
        <taxon>Christensenella</taxon>
    </lineage>
</organism>
<comment type="similarity">
    <text evidence="6">Belongs to the ABC-4 integral membrane protein family.</text>
</comment>
<comment type="caution">
    <text evidence="10">The sequence shown here is derived from an EMBL/GenBank/DDBJ whole genome shotgun (WGS) entry which is preliminary data.</text>
</comment>
<evidence type="ECO:0000313" key="10">
    <source>
        <dbReference type="EMBL" id="KKI50912.1"/>
    </source>
</evidence>
<feature type="domain" description="ABC3 transporter permease C-terminal" evidence="8">
    <location>
        <begin position="300"/>
        <end position="425"/>
    </location>
</feature>
<dbReference type="EMBL" id="LAYJ01000088">
    <property type="protein sequence ID" value="KKI50912.1"/>
    <property type="molecule type" value="Genomic_DNA"/>
</dbReference>
<dbReference type="Proteomes" id="UP000034076">
    <property type="component" value="Unassembled WGS sequence"/>
</dbReference>
<dbReference type="InterPro" id="IPR003838">
    <property type="entry name" value="ABC3_permease_C"/>
</dbReference>